<dbReference type="NCBIfam" id="TIGR02523">
    <property type="entry name" value="type_IV_pilV"/>
    <property type="match status" value="1"/>
</dbReference>
<gene>
    <name evidence="1" type="primary">pilV</name>
    <name evidence="1" type="ORF">ELY33_07220</name>
</gene>
<dbReference type="EMBL" id="RZHG01000013">
    <property type="protein sequence ID" value="RUR31995.1"/>
    <property type="molecule type" value="Genomic_DNA"/>
</dbReference>
<protein>
    <submittedName>
        <fullName evidence="1">Type IV pilus modification protein PilV</fullName>
    </submittedName>
</protein>
<dbReference type="PROSITE" id="PS00409">
    <property type="entry name" value="PROKAR_NTER_METHYL"/>
    <property type="match status" value="1"/>
</dbReference>
<dbReference type="AlphaFoldDB" id="A0A433KQX5"/>
<accession>A0A433KQX5</accession>
<dbReference type="InterPro" id="IPR013362">
    <property type="entry name" value="Pilus_4_PilV"/>
</dbReference>
<dbReference type="Pfam" id="PF07963">
    <property type="entry name" value="N_methyl"/>
    <property type="match status" value="1"/>
</dbReference>
<organism evidence="1 2">
    <name type="scientific">Vreelandella andesensis</name>
    <dbReference type="NCBI Taxonomy" id="447567"/>
    <lineage>
        <taxon>Bacteria</taxon>
        <taxon>Pseudomonadati</taxon>
        <taxon>Pseudomonadota</taxon>
        <taxon>Gammaproteobacteria</taxon>
        <taxon>Oceanospirillales</taxon>
        <taxon>Halomonadaceae</taxon>
        <taxon>Vreelandella</taxon>
    </lineage>
</organism>
<dbReference type="OrthoDB" id="7031035at2"/>
<dbReference type="Proteomes" id="UP000287336">
    <property type="component" value="Unassembled WGS sequence"/>
</dbReference>
<sequence length="135" mass="14442">MPKPQHGISLLESLIALLVLSIGLLGVVGLQTQSLVHNRAAYFETQATNMAQDMLDRVRANPDQVAAYELNVGSTVLGSGLPANDQSEWVNDLASALPSGEGGIAINNRRVNVTVRWADASAPEKVRQIQLVSEL</sequence>
<comment type="caution">
    <text evidence="1">The sequence shown here is derived from an EMBL/GenBank/DDBJ whole genome shotgun (WGS) entry which is preliminary data.</text>
</comment>
<proteinExistence type="predicted"/>
<dbReference type="InterPro" id="IPR012902">
    <property type="entry name" value="N_methyl_site"/>
</dbReference>
<evidence type="ECO:0000313" key="2">
    <source>
        <dbReference type="Proteomes" id="UP000287336"/>
    </source>
</evidence>
<reference evidence="1 2" key="1">
    <citation type="submission" date="2018-12" db="EMBL/GenBank/DDBJ databases">
        <title>three novel Halomonas strain isolated from plants.</title>
        <authorList>
            <person name="Sun C."/>
        </authorList>
    </citation>
    <scope>NUCLEOTIDE SEQUENCE [LARGE SCALE GENOMIC DNA]</scope>
    <source>
        <strain evidence="1 2">DSM 19434</strain>
    </source>
</reference>
<keyword evidence="2" id="KW-1185">Reference proteome</keyword>
<name>A0A433KQX5_9GAMM</name>
<dbReference type="RefSeq" id="WP_126946072.1">
    <property type="nucleotide sequence ID" value="NZ_RZHG01000013.1"/>
</dbReference>
<evidence type="ECO:0000313" key="1">
    <source>
        <dbReference type="EMBL" id="RUR31995.1"/>
    </source>
</evidence>